<name>A0A5B7KGK5_PORTR</name>
<proteinExistence type="predicted"/>
<feature type="region of interest" description="Disordered" evidence="1">
    <location>
        <begin position="65"/>
        <end position="89"/>
    </location>
</feature>
<protein>
    <submittedName>
        <fullName evidence="2">Uncharacterized protein</fullName>
    </submittedName>
</protein>
<accession>A0A5B7KGK5</accession>
<dbReference type="AlphaFoldDB" id="A0A5B7KGK5"/>
<organism evidence="2 3">
    <name type="scientific">Portunus trituberculatus</name>
    <name type="common">Swimming crab</name>
    <name type="synonym">Neptunus trituberculatus</name>
    <dbReference type="NCBI Taxonomy" id="210409"/>
    <lineage>
        <taxon>Eukaryota</taxon>
        <taxon>Metazoa</taxon>
        <taxon>Ecdysozoa</taxon>
        <taxon>Arthropoda</taxon>
        <taxon>Crustacea</taxon>
        <taxon>Multicrustacea</taxon>
        <taxon>Malacostraca</taxon>
        <taxon>Eumalacostraca</taxon>
        <taxon>Eucarida</taxon>
        <taxon>Decapoda</taxon>
        <taxon>Pleocyemata</taxon>
        <taxon>Brachyura</taxon>
        <taxon>Eubrachyura</taxon>
        <taxon>Portunoidea</taxon>
        <taxon>Portunidae</taxon>
        <taxon>Portuninae</taxon>
        <taxon>Portunus</taxon>
    </lineage>
</organism>
<evidence type="ECO:0000313" key="3">
    <source>
        <dbReference type="Proteomes" id="UP000324222"/>
    </source>
</evidence>
<dbReference type="EMBL" id="VSRR010141030">
    <property type="protein sequence ID" value="MPD04428.1"/>
    <property type="molecule type" value="Genomic_DNA"/>
</dbReference>
<reference evidence="2 3" key="1">
    <citation type="submission" date="2019-05" db="EMBL/GenBank/DDBJ databases">
        <title>Another draft genome of Portunus trituberculatus and its Hox gene families provides insights of decapod evolution.</title>
        <authorList>
            <person name="Jeong J.-H."/>
            <person name="Song I."/>
            <person name="Kim S."/>
            <person name="Choi T."/>
            <person name="Kim D."/>
            <person name="Ryu S."/>
            <person name="Kim W."/>
        </authorList>
    </citation>
    <scope>NUCLEOTIDE SEQUENCE [LARGE SCALE GENOMIC DNA]</scope>
    <source>
        <tissue evidence="2">Muscle</tissue>
    </source>
</reference>
<evidence type="ECO:0000256" key="1">
    <source>
        <dbReference type="SAM" id="MobiDB-lite"/>
    </source>
</evidence>
<evidence type="ECO:0000313" key="2">
    <source>
        <dbReference type="EMBL" id="MPD04428.1"/>
    </source>
</evidence>
<gene>
    <name evidence="2" type="ORF">E2C01_100114</name>
</gene>
<sequence length="89" mass="9860">MQIFFPQEAFFLLFTPCVLFTGISRLKRILFCGTSYLKAHPLGNPCPECGSPTYTRTVDRIRTSALGDPSDPTARMVPLYHGGPKALKP</sequence>
<keyword evidence="3" id="KW-1185">Reference proteome</keyword>
<comment type="caution">
    <text evidence="2">The sequence shown here is derived from an EMBL/GenBank/DDBJ whole genome shotgun (WGS) entry which is preliminary data.</text>
</comment>
<dbReference type="Proteomes" id="UP000324222">
    <property type="component" value="Unassembled WGS sequence"/>
</dbReference>